<feature type="signal peptide" evidence="1">
    <location>
        <begin position="1"/>
        <end position="19"/>
    </location>
</feature>
<proteinExistence type="predicted"/>
<keyword evidence="1" id="KW-0732">Signal</keyword>
<organism evidence="2 3">
    <name type="scientific">Agathobaculum faecis</name>
    <dbReference type="NCBI Taxonomy" id="2763013"/>
    <lineage>
        <taxon>Bacteria</taxon>
        <taxon>Bacillati</taxon>
        <taxon>Bacillota</taxon>
        <taxon>Clostridia</taxon>
        <taxon>Eubacteriales</taxon>
        <taxon>Butyricicoccaceae</taxon>
        <taxon>Agathobaculum</taxon>
    </lineage>
</organism>
<protein>
    <submittedName>
        <fullName evidence="2">Uncharacterized protein</fullName>
    </submittedName>
</protein>
<evidence type="ECO:0000256" key="1">
    <source>
        <dbReference type="SAM" id="SignalP"/>
    </source>
</evidence>
<dbReference type="AlphaFoldDB" id="A0A923RVY6"/>
<dbReference type="RefSeq" id="WP_147573983.1">
    <property type="nucleotide sequence ID" value="NZ_JACOPL010000006.1"/>
</dbReference>
<keyword evidence="3" id="KW-1185">Reference proteome</keyword>
<gene>
    <name evidence="2" type="ORF">H8S45_08065</name>
</gene>
<evidence type="ECO:0000313" key="2">
    <source>
        <dbReference type="EMBL" id="MBC5725413.1"/>
    </source>
</evidence>
<feature type="chain" id="PRO_5038712163" evidence="1">
    <location>
        <begin position="20"/>
        <end position="179"/>
    </location>
</feature>
<evidence type="ECO:0000313" key="3">
    <source>
        <dbReference type="Proteomes" id="UP000606499"/>
    </source>
</evidence>
<dbReference type="Proteomes" id="UP000606499">
    <property type="component" value="Unassembled WGS sequence"/>
</dbReference>
<sequence length="179" mass="19395">MKKVLSLLFSGVITFSLCACGQGNSSGSPTDEDLNNAAGNLYLAEVAIDSAASLLLENWTTTGSVMNCYFDESAYEELNSGSLKDRAQSVHDFRSYAKDVMDDAKTLLGTEGTGDFYDAAKNYYLAVNDYYSLISAYPSGYSRLTYSSAISEKKGECQSAFNELTFYTSADSVEATESE</sequence>
<name>A0A923RVY6_9FIRM</name>
<comment type="caution">
    <text evidence="2">The sequence shown here is derived from an EMBL/GenBank/DDBJ whole genome shotgun (WGS) entry which is preliminary data.</text>
</comment>
<accession>A0A923RVY6</accession>
<dbReference type="PROSITE" id="PS51257">
    <property type="entry name" value="PROKAR_LIPOPROTEIN"/>
    <property type="match status" value="1"/>
</dbReference>
<reference evidence="2" key="1">
    <citation type="submission" date="2020-08" db="EMBL/GenBank/DDBJ databases">
        <title>Genome public.</title>
        <authorList>
            <person name="Liu C."/>
            <person name="Sun Q."/>
        </authorList>
    </citation>
    <scope>NUCLEOTIDE SEQUENCE</scope>
    <source>
        <strain evidence="2">NSJ-28</strain>
    </source>
</reference>
<dbReference type="EMBL" id="JACOPL010000006">
    <property type="protein sequence ID" value="MBC5725413.1"/>
    <property type="molecule type" value="Genomic_DNA"/>
</dbReference>